<sequence>MESMYYYIHSIDTQNEIIIMLKKYFEKRDTKWFFIRYWYGGPHLRVRFSNSNCKQEILQIFKSFEKKINRVREMSSEEYYRNHTFDGEKIDYESLPWYLQGEIVEETYEPEYHRYGKDLVLMKNEQIFQTSSEIIGTLIEMGSSMQVRLIYAYFLLKRVIDTIGSVEDKTSFLEQYYVYWKNFKQSENQKLNLSNLETYVERIEHQLNNQKLKMLLEKLDNQLLQLKSSVNDSSTFYYMLSSQIHMTNNRLSVPPWVEGELANFMRGQQQGR</sequence>
<feature type="coiled-coil region" evidence="1">
    <location>
        <begin position="193"/>
        <end position="229"/>
    </location>
</feature>
<gene>
    <name evidence="3" type="ORF">ATZ35_11150</name>
</gene>
<evidence type="ECO:0000259" key="2">
    <source>
        <dbReference type="Pfam" id="PF14028"/>
    </source>
</evidence>
<evidence type="ECO:0000313" key="4">
    <source>
        <dbReference type="Proteomes" id="UP000067523"/>
    </source>
</evidence>
<keyword evidence="4" id="KW-1185">Reference proteome</keyword>
<name>A0A0U2WR12_9ENTE</name>
<dbReference type="InterPro" id="IPR023809">
    <property type="entry name" value="Thiopep_bacteriocin_synth_dom"/>
</dbReference>
<accession>A0A0U2WR12</accession>
<dbReference type="EMBL" id="CP013655">
    <property type="protein sequence ID" value="ALS37686.1"/>
    <property type="molecule type" value="Genomic_DNA"/>
</dbReference>
<feature type="domain" description="Thiopeptide-type bacteriocin biosynthesis" evidence="2">
    <location>
        <begin position="7"/>
        <end position="265"/>
    </location>
</feature>
<dbReference type="KEGG" id="erx:ATZ35_11150"/>
<dbReference type="AlphaFoldDB" id="A0A0U2WR12"/>
<protein>
    <recommendedName>
        <fullName evidence="2">Thiopeptide-type bacteriocin biosynthesis domain-containing protein</fullName>
    </recommendedName>
</protein>
<proteinExistence type="predicted"/>
<reference evidence="4" key="1">
    <citation type="submission" date="2015-12" db="EMBL/GenBank/DDBJ databases">
        <authorList>
            <person name="Lauer A."/>
            <person name="Humrighouse B."/>
            <person name="Loparev V."/>
            <person name="Shewmaker P.L."/>
            <person name="Whitney A.M."/>
            <person name="McLaughlin R.W."/>
        </authorList>
    </citation>
    <scope>NUCLEOTIDE SEQUENCE [LARGE SCALE GENOMIC DNA]</scope>
    <source>
        <strain evidence="4">LMG 26678</strain>
    </source>
</reference>
<evidence type="ECO:0000256" key="1">
    <source>
        <dbReference type="SAM" id="Coils"/>
    </source>
</evidence>
<dbReference type="Pfam" id="PF14028">
    <property type="entry name" value="Lant_dehydr_C"/>
    <property type="match status" value="1"/>
</dbReference>
<dbReference type="STRING" id="118060.ATZ35_11150"/>
<organism evidence="3 4">
    <name type="scientific">Enterococcus rotai</name>
    <dbReference type="NCBI Taxonomy" id="118060"/>
    <lineage>
        <taxon>Bacteria</taxon>
        <taxon>Bacillati</taxon>
        <taxon>Bacillota</taxon>
        <taxon>Bacilli</taxon>
        <taxon>Lactobacillales</taxon>
        <taxon>Enterococcaceae</taxon>
        <taxon>Enterococcus</taxon>
    </lineage>
</organism>
<keyword evidence="1" id="KW-0175">Coiled coil</keyword>
<dbReference type="Proteomes" id="UP000067523">
    <property type="component" value="Chromosome"/>
</dbReference>
<dbReference type="RefSeq" id="WP_208927314.1">
    <property type="nucleotide sequence ID" value="NZ_CP013655.1"/>
</dbReference>
<evidence type="ECO:0000313" key="3">
    <source>
        <dbReference type="EMBL" id="ALS37686.1"/>
    </source>
</evidence>